<evidence type="ECO:0000313" key="17">
    <source>
        <dbReference type="EMBL" id="CAI0387508.1"/>
    </source>
</evidence>
<protein>
    <recommendedName>
        <fullName evidence="12">Replication protein A subunit</fullName>
    </recommendedName>
</protein>
<evidence type="ECO:0000256" key="7">
    <source>
        <dbReference type="ARBA" id="ARBA00022833"/>
    </source>
</evidence>
<dbReference type="CDD" id="cd04476">
    <property type="entry name" value="RPA1_DBD_C"/>
    <property type="match status" value="1"/>
</dbReference>
<evidence type="ECO:0000256" key="1">
    <source>
        <dbReference type="ARBA" id="ARBA00004123"/>
    </source>
</evidence>
<dbReference type="CDD" id="cd04475">
    <property type="entry name" value="RPA1_DBD_B"/>
    <property type="match status" value="1"/>
</dbReference>
<feature type="domain" description="Replication factor-A protein 1 N-terminal" evidence="14">
    <location>
        <begin position="5"/>
        <end position="98"/>
    </location>
</feature>
<dbReference type="CDD" id="cd04474">
    <property type="entry name" value="RPA1_DBD_A"/>
    <property type="match status" value="1"/>
</dbReference>
<dbReference type="EMBL" id="CAMGYJ010000002">
    <property type="protein sequence ID" value="CAI0387508.1"/>
    <property type="molecule type" value="Genomic_DNA"/>
</dbReference>
<dbReference type="FunFam" id="2.40.50.140:FF:000090">
    <property type="entry name" value="Replication protein A subunit"/>
    <property type="match status" value="1"/>
</dbReference>
<dbReference type="InterPro" id="IPR004365">
    <property type="entry name" value="NA-bd_OB_tRNA"/>
</dbReference>
<dbReference type="Pfam" id="PF16900">
    <property type="entry name" value="REPA_OB_2"/>
    <property type="match status" value="1"/>
</dbReference>
<name>A0AAV0HRG9_9ROSI</name>
<evidence type="ECO:0000259" key="14">
    <source>
        <dbReference type="Pfam" id="PF04057"/>
    </source>
</evidence>
<keyword evidence="7 12" id="KW-0862">Zinc</keyword>
<dbReference type="Pfam" id="PF08646">
    <property type="entry name" value="Rep_fac-A_C"/>
    <property type="match status" value="1"/>
</dbReference>
<dbReference type="GO" id="GO:0043047">
    <property type="term" value="F:single-stranded telomeric DNA binding"/>
    <property type="evidence" value="ECO:0007669"/>
    <property type="project" value="TreeGrafter"/>
</dbReference>
<dbReference type="AlphaFoldDB" id="A0AAV0HRG9"/>
<dbReference type="InterPro" id="IPR004591">
    <property type="entry name" value="Rfa1"/>
</dbReference>
<dbReference type="PANTHER" id="PTHR23273:SF47">
    <property type="entry name" value="REPLICATION PROTEIN A 70 KDA DNA-BINDING SUBUNIT A"/>
    <property type="match status" value="1"/>
</dbReference>
<dbReference type="Gene3D" id="2.40.50.140">
    <property type="entry name" value="Nucleic acid-binding proteins"/>
    <property type="match status" value="4"/>
</dbReference>
<dbReference type="GO" id="GO:0005662">
    <property type="term" value="C:DNA replication factor A complex"/>
    <property type="evidence" value="ECO:0007669"/>
    <property type="project" value="TreeGrafter"/>
</dbReference>
<dbReference type="GO" id="GO:0000724">
    <property type="term" value="P:double-strand break repair via homologous recombination"/>
    <property type="evidence" value="ECO:0007669"/>
    <property type="project" value="TreeGrafter"/>
</dbReference>
<dbReference type="GO" id="GO:0006289">
    <property type="term" value="P:nucleotide-excision repair"/>
    <property type="evidence" value="ECO:0007669"/>
    <property type="project" value="TreeGrafter"/>
</dbReference>
<comment type="subunit">
    <text evidence="12">Heterotrimer of RPA1, RPA2 and RPA3 (canonical replication protein A complex).</text>
</comment>
<dbReference type="GO" id="GO:0003684">
    <property type="term" value="F:damaged DNA binding"/>
    <property type="evidence" value="ECO:0007669"/>
    <property type="project" value="TreeGrafter"/>
</dbReference>
<evidence type="ECO:0000256" key="2">
    <source>
        <dbReference type="ARBA" id="ARBA00005690"/>
    </source>
</evidence>
<evidence type="ECO:0000256" key="10">
    <source>
        <dbReference type="ARBA" id="ARBA00023204"/>
    </source>
</evidence>
<dbReference type="Pfam" id="PF01336">
    <property type="entry name" value="tRNA_anti-codon"/>
    <property type="match status" value="1"/>
</dbReference>
<feature type="domain" description="Replication protein A OB" evidence="16">
    <location>
        <begin position="352"/>
        <end position="456"/>
    </location>
</feature>
<reference evidence="17" key="1">
    <citation type="submission" date="2022-08" db="EMBL/GenBank/DDBJ databases">
        <authorList>
            <person name="Gutierrez-Valencia J."/>
        </authorList>
    </citation>
    <scope>NUCLEOTIDE SEQUENCE</scope>
</reference>
<feature type="domain" description="Replication factor A C-terminal" evidence="15">
    <location>
        <begin position="514"/>
        <end position="664"/>
    </location>
</feature>
<comment type="subcellular location">
    <subcellularLocation>
        <location evidence="1 12">Nucleus</location>
    </subcellularLocation>
</comment>
<sequence>MSINLTPNSIAAINGGDLNLKPLVQVLDIKQIGTSQERYRLLISDSVSTHHAMLATQLNDRVKTGRVKKGSVVQLIDYMCSDVQNRRIVVVLNMETIVLDCDIIGNPKLGDMTAQKTVSNLNSAQPGRSVYDNRGNMQSFRPAFNAQNPGSNNMQGLQTNPLLQSQGMQGSHPMLMVPNGSNGVLRSATGKNNNNTQTYAPTVQPPYQPPPSYRNQGPIMKNEAPARVIPISALNPYQGRWAIKARVTAKGDLRRYNNAKGDGKVFSFDLLDSDGGEIRATCFNAVVDRFYDVIEVGRVYLISKGGLKPAQKNFNHLKNEWEIFLEAASTVDLCPEEDGGSIPQQQFDFKPISEIESAENNSILDIIGIVISVNPSVPILRKNGMETQRRTVGMKDSSGKSVELTLWGDFCNKEGQNLQELVDSEMFPVLAVKTGKVSDFTGKSVGTISSTQLFINPDIPEAHVLSDWFARIGQNSAAVSISRDLVPSGSKNEIRKTVSQIKEEGLGRSDKPDWVTVKATITYFKLDSFCYPACPLMIGDRQCNKKATRSGTRWVCDRCSQEFDECDYRYLLQFQIQDHTGLAWVTAFQESGEEIMGYPAKEVYQLKHEAQDEARLSDVFRSRVFYPYLFRLKIKEEMYADETKVKITVVRADKIDYSSETRHMLDTISRFRRY</sequence>
<keyword evidence="3 12" id="KW-0235">DNA replication</keyword>
<dbReference type="FunFam" id="2.40.50.140:FF:000041">
    <property type="entry name" value="Replication protein A subunit"/>
    <property type="match status" value="1"/>
</dbReference>
<keyword evidence="10" id="KW-0234">DNA repair</keyword>
<comment type="caution">
    <text evidence="17">The sequence shown here is derived from an EMBL/GenBank/DDBJ whole genome shotgun (WGS) entry which is preliminary data.</text>
</comment>
<dbReference type="SUPFAM" id="SSF50249">
    <property type="entry name" value="Nucleic acid-binding proteins"/>
    <property type="match status" value="4"/>
</dbReference>
<evidence type="ECO:0000259" key="15">
    <source>
        <dbReference type="Pfam" id="PF08646"/>
    </source>
</evidence>
<dbReference type="InterPro" id="IPR047192">
    <property type="entry name" value="Euk_RPA1_DBD_C"/>
</dbReference>
<dbReference type="InterPro" id="IPR031657">
    <property type="entry name" value="REPA_OB_2"/>
</dbReference>
<dbReference type="GO" id="GO:0008270">
    <property type="term" value="F:zinc ion binding"/>
    <property type="evidence" value="ECO:0007669"/>
    <property type="project" value="UniProtKB-KW"/>
</dbReference>
<evidence type="ECO:0000256" key="11">
    <source>
        <dbReference type="ARBA" id="ARBA00023242"/>
    </source>
</evidence>
<keyword evidence="6 12" id="KW-0863">Zinc-finger</keyword>
<dbReference type="GO" id="GO:0007140">
    <property type="term" value="P:male meiotic nuclear division"/>
    <property type="evidence" value="ECO:0007669"/>
    <property type="project" value="UniProtKB-ARBA"/>
</dbReference>
<evidence type="ECO:0000256" key="5">
    <source>
        <dbReference type="ARBA" id="ARBA00022763"/>
    </source>
</evidence>
<evidence type="ECO:0000256" key="9">
    <source>
        <dbReference type="ARBA" id="ARBA00023172"/>
    </source>
</evidence>
<dbReference type="NCBIfam" id="TIGR00617">
    <property type="entry name" value="rpa1"/>
    <property type="match status" value="1"/>
</dbReference>
<dbReference type="FunFam" id="2.40.50.140:FF:000064">
    <property type="entry name" value="Replication protein A subunit"/>
    <property type="match status" value="1"/>
</dbReference>
<dbReference type="FunFam" id="2.40.50.140:FF:000117">
    <property type="entry name" value="Replication protein A subunit"/>
    <property type="match status" value="1"/>
</dbReference>
<evidence type="ECO:0000256" key="6">
    <source>
        <dbReference type="ARBA" id="ARBA00022771"/>
    </source>
</evidence>
<evidence type="ECO:0000256" key="4">
    <source>
        <dbReference type="ARBA" id="ARBA00022723"/>
    </source>
</evidence>
<evidence type="ECO:0000256" key="12">
    <source>
        <dbReference type="RuleBase" id="RU364130"/>
    </source>
</evidence>
<keyword evidence="18" id="KW-1185">Reference proteome</keyword>
<evidence type="ECO:0000259" key="16">
    <source>
        <dbReference type="Pfam" id="PF16900"/>
    </source>
</evidence>
<keyword evidence="5" id="KW-0227">DNA damage</keyword>
<dbReference type="CDD" id="cd04477">
    <property type="entry name" value="RPA1N"/>
    <property type="match status" value="1"/>
</dbReference>
<feature type="domain" description="OB" evidence="13">
    <location>
        <begin position="243"/>
        <end position="322"/>
    </location>
</feature>
<keyword evidence="11 12" id="KW-0539">Nucleus</keyword>
<organism evidence="17 18">
    <name type="scientific">Linum tenue</name>
    <dbReference type="NCBI Taxonomy" id="586396"/>
    <lineage>
        <taxon>Eukaryota</taxon>
        <taxon>Viridiplantae</taxon>
        <taxon>Streptophyta</taxon>
        <taxon>Embryophyta</taxon>
        <taxon>Tracheophyta</taxon>
        <taxon>Spermatophyta</taxon>
        <taxon>Magnoliopsida</taxon>
        <taxon>eudicotyledons</taxon>
        <taxon>Gunneridae</taxon>
        <taxon>Pentapetalae</taxon>
        <taxon>rosids</taxon>
        <taxon>fabids</taxon>
        <taxon>Malpighiales</taxon>
        <taxon>Linaceae</taxon>
        <taxon>Linum</taxon>
    </lineage>
</organism>
<keyword evidence="9" id="KW-0233">DNA recombination</keyword>
<dbReference type="GO" id="GO:0006260">
    <property type="term" value="P:DNA replication"/>
    <property type="evidence" value="ECO:0007669"/>
    <property type="project" value="UniProtKB-KW"/>
</dbReference>
<dbReference type="InterPro" id="IPR007199">
    <property type="entry name" value="Rep_factor-A_N"/>
</dbReference>
<proteinExistence type="inferred from homology"/>
<dbReference type="InterPro" id="IPR013955">
    <property type="entry name" value="Rep_factor-A_C"/>
</dbReference>
<dbReference type="PANTHER" id="PTHR23273">
    <property type="entry name" value="REPLICATION FACTOR A 1, RFA1"/>
    <property type="match status" value="1"/>
</dbReference>
<comment type="similarity">
    <text evidence="2 12">Belongs to the replication factor A protein 1 family.</text>
</comment>
<evidence type="ECO:0000256" key="3">
    <source>
        <dbReference type="ARBA" id="ARBA00022705"/>
    </source>
</evidence>
<evidence type="ECO:0000256" key="8">
    <source>
        <dbReference type="ARBA" id="ARBA00023125"/>
    </source>
</evidence>
<evidence type="ECO:0000313" key="18">
    <source>
        <dbReference type="Proteomes" id="UP001154282"/>
    </source>
</evidence>
<accession>A0AAV0HRG9</accession>
<dbReference type="InterPro" id="IPR012340">
    <property type="entry name" value="NA-bd_OB-fold"/>
</dbReference>
<dbReference type="Pfam" id="PF04057">
    <property type="entry name" value="Rep-A_N"/>
    <property type="match status" value="1"/>
</dbReference>
<dbReference type="Proteomes" id="UP001154282">
    <property type="component" value="Unassembled WGS sequence"/>
</dbReference>
<evidence type="ECO:0000259" key="13">
    <source>
        <dbReference type="Pfam" id="PF01336"/>
    </source>
</evidence>
<keyword evidence="4 12" id="KW-0479">Metal-binding</keyword>
<gene>
    <name evidence="17" type="ORF">LITE_LOCUS5481</name>
</gene>
<dbReference type="GO" id="GO:0007004">
    <property type="term" value="P:telomere maintenance via telomerase"/>
    <property type="evidence" value="ECO:0007669"/>
    <property type="project" value="TreeGrafter"/>
</dbReference>
<keyword evidence="8 12" id="KW-0238">DNA-binding</keyword>
<comment type="function">
    <text evidence="12">Component of the replication protein A complex (RPA) required for DNA recombination, repair and replication. The activity of RPA is mediated by single-stranded DNA binding and protein interactions. Probably involved in repair of double-strand DNA breaks (DSBs) induced by genotoxic stresses.</text>
</comment>